<keyword evidence="1" id="KW-0732">Signal</keyword>
<evidence type="ECO:0000313" key="2">
    <source>
        <dbReference type="EMBL" id="KAK5630048.1"/>
    </source>
</evidence>
<reference evidence="2 3" key="1">
    <citation type="submission" date="2023-10" db="EMBL/GenBank/DDBJ databases">
        <title>Draft genome sequence of Xylaria bambusicola isolate GMP-LS, the root and basal stem rot pathogen of sugarcane in Indonesia.</title>
        <authorList>
            <person name="Selvaraj P."/>
            <person name="Muralishankar V."/>
            <person name="Muruganantham S."/>
            <person name="Sp S."/>
            <person name="Haryani S."/>
            <person name="Lau K.J.X."/>
            <person name="Naqvi N.I."/>
        </authorList>
    </citation>
    <scope>NUCLEOTIDE SEQUENCE [LARGE SCALE GENOMIC DNA]</scope>
    <source>
        <strain evidence="2">GMP-LS</strain>
    </source>
</reference>
<dbReference type="AlphaFoldDB" id="A0AAN7UPA6"/>
<evidence type="ECO:0000313" key="3">
    <source>
        <dbReference type="Proteomes" id="UP001305414"/>
    </source>
</evidence>
<organism evidence="2 3">
    <name type="scientific">Xylaria bambusicola</name>
    <dbReference type="NCBI Taxonomy" id="326684"/>
    <lineage>
        <taxon>Eukaryota</taxon>
        <taxon>Fungi</taxon>
        <taxon>Dikarya</taxon>
        <taxon>Ascomycota</taxon>
        <taxon>Pezizomycotina</taxon>
        <taxon>Sordariomycetes</taxon>
        <taxon>Xylariomycetidae</taxon>
        <taxon>Xylariales</taxon>
        <taxon>Xylariaceae</taxon>
        <taxon>Xylaria</taxon>
    </lineage>
</organism>
<feature type="chain" id="PRO_5042948153" description="AA1-like domain-containing protein" evidence="1">
    <location>
        <begin position="17"/>
        <end position="150"/>
    </location>
</feature>
<keyword evidence="3" id="KW-1185">Reference proteome</keyword>
<protein>
    <recommendedName>
        <fullName evidence="4">AA1-like domain-containing protein</fullName>
    </recommendedName>
</protein>
<evidence type="ECO:0000256" key="1">
    <source>
        <dbReference type="SAM" id="SignalP"/>
    </source>
</evidence>
<feature type="signal peptide" evidence="1">
    <location>
        <begin position="1"/>
        <end position="16"/>
    </location>
</feature>
<comment type="caution">
    <text evidence="2">The sequence shown here is derived from an EMBL/GenBank/DDBJ whole genome shotgun (WGS) entry which is preliminary data.</text>
</comment>
<evidence type="ECO:0008006" key="4">
    <source>
        <dbReference type="Google" id="ProtNLM"/>
    </source>
</evidence>
<name>A0AAN7UPA6_9PEZI</name>
<dbReference type="Proteomes" id="UP001305414">
    <property type="component" value="Unassembled WGS sequence"/>
</dbReference>
<dbReference type="EMBL" id="JAWHQM010000013">
    <property type="protein sequence ID" value="KAK5630048.1"/>
    <property type="molecule type" value="Genomic_DNA"/>
</dbReference>
<gene>
    <name evidence="2" type="ORF">RRF57_005763</name>
</gene>
<sequence length="150" mass="16722">MKYLAILTTLLLGATASPVGKRQTTIATISDFFASTIVNGDGANIRFDFAIKDEVSAHCSYSDNISDAKLPDVQFTTCDDETVRWQFRQDPSQPGTEGRYRLVIVYTPVASSVSESGFHEWSPNLFKQTLMGTKNETFYIGYTGWDQDLL</sequence>
<accession>A0AAN7UPA6</accession>
<proteinExistence type="predicted"/>